<evidence type="ECO:0000313" key="13">
    <source>
        <dbReference type="EMBL" id="KYC55068.1"/>
    </source>
</evidence>
<dbReference type="PANTHER" id="PTHR11907">
    <property type="entry name" value="AMIDOPHOSPHORIBOSYLTRANSFERASE"/>
    <property type="match status" value="1"/>
</dbReference>
<evidence type="ECO:0000313" key="15">
    <source>
        <dbReference type="Proteomes" id="UP000092420"/>
    </source>
</evidence>
<comment type="pathway">
    <text evidence="1 7 8">Purine metabolism; IMP biosynthesis via de novo pathway; N(1)-(5-phospho-D-ribosyl)glycinamide from 5-phospho-alpha-D-ribose 1-diphosphate: step 1/2.</text>
</comment>
<dbReference type="EMBL" id="LNJE01000006">
    <property type="protein sequence ID" value="KYC57980.1"/>
    <property type="molecule type" value="Genomic_DNA"/>
</dbReference>
<comment type="similarity">
    <text evidence="2 7 8">In the C-terminal section; belongs to the purine/pyrimidine phosphoribosyltransferase family.</text>
</comment>
<keyword evidence="7 11" id="KW-0408">Iron</keyword>
<evidence type="ECO:0000256" key="4">
    <source>
        <dbReference type="ARBA" id="ARBA00022679"/>
    </source>
</evidence>
<evidence type="ECO:0000256" key="2">
    <source>
        <dbReference type="ARBA" id="ARBA00010138"/>
    </source>
</evidence>
<gene>
    <name evidence="13" type="primary">glmS_1</name>
    <name evidence="7" type="synonym">purF</name>
    <name evidence="13" type="ORF">AN188_00508</name>
    <name evidence="14" type="ORF">APG09_00686</name>
</gene>
<protein>
    <recommendedName>
        <fullName evidence="7">Amidophosphoribosyltransferase</fullName>
        <shortName evidence="7">ATase</shortName>
        <ecNumber evidence="7">2.4.2.14</ecNumber>
    </recommendedName>
    <alternativeName>
        <fullName evidence="7">Glutamine phosphoribosylpyrophosphate amidotransferase</fullName>
        <shortName evidence="7">GPATase</shortName>
    </alternativeName>
</protein>
<evidence type="ECO:0000256" key="8">
    <source>
        <dbReference type="PIRNR" id="PIRNR000485"/>
    </source>
</evidence>
<dbReference type="InterPro" id="IPR017932">
    <property type="entry name" value="GATase_2_dom"/>
</dbReference>
<dbReference type="PIRSF" id="PIRSF000485">
    <property type="entry name" value="Amd_phspho_trans"/>
    <property type="match status" value="1"/>
</dbReference>
<dbReference type="InterPro" id="IPR005854">
    <property type="entry name" value="PurF"/>
</dbReference>
<feature type="binding site" evidence="7 11">
    <location>
        <position position="237"/>
    </location>
    <ligand>
        <name>[4Fe-4S] cluster</name>
        <dbReference type="ChEBI" id="CHEBI:49883"/>
    </ligand>
</feature>
<evidence type="ECO:0000256" key="6">
    <source>
        <dbReference type="ARBA" id="ARBA00022962"/>
    </source>
</evidence>
<name>A0A150JDC5_9EURY</name>
<dbReference type="NCBIfam" id="TIGR01134">
    <property type="entry name" value="purF"/>
    <property type="match status" value="1"/>
</dbReference>
<keyword evidence="5 7" id="KW-0658">Purine biosynthesis</keyword>
<dbReference type="InterPro" id="IPR000836">
    <property type="entry name" value="PRTase_dom"/>
</dbReference>
<comment type="catalytic activity">
    <reaction evidence="7 8">
        <text>5-phospho-beta-D-ribosylamine + L-glutamate + diphosphate = 5-phospho-alpha-D-ribose 1-diphosphate + L-glutamine + H2O</text>
        <dbReference type="Rhea" id="RHEA:14905"/>
        <dbReference type="ChEBI" id="CHEBI:15377"/>
        <dbReference type="ChEBI" id="CHEBI:29985"/>
        <dbReference type="ChEBI" id="CHEBI:33019"/>
        <dbReference type="ChEBI" id="CHEBI:58017"/>
        <dbReference type="ChEBI" id="CHEBI:58359"/>
        <dbReference type="ChEBI" id="CHEBI:58681"/>
        <dbReference type="EC" id="2.4.2.14"/>
    </reaction>
</comment>
<dbReference type="Gene3D" id="3.40.50.2020">
    <property type="match status" value="1"/>
</dbReference>
<feature type="domain" description="Glutamine amidotransferase type-2" evidence="12">
    <location>
        <begin position="2"/>
        <end position="222"/>
    </location>
</feature>
<evidence type="ECO:0000256" key="9">
    <source>
        <dbReference type="PIRSR" id="PIRSR000485-1"/>
    </source>
</evidence>
<dbReference type="GO" id="GO:0051539">
    <property type="term" value="F:4 iron, 4 sulfur cluster binding"/>
    <property type="evidence" value="ECO:0007669"/>
    <property type="project" value="UniProtKB-KW"/>
</dbReference>
<comment type="caution">
    <text evidence="13">The sequence shown here is derived from an EMBL/GenBank/DDBJ whole genome shotgun (WGS) entry which is preliminary data.</text>
</comment>
<feature type="binding site" evidence="7 11">
    <location>
        <position position="381"/>
    </location>
    <ligand>
        <name>[4Fe-4S] cluster</name>
        <dbReference type="ChEBI" id="CHEBI:49883"/>
    </ligand>
</feature>
<dbReference type="GO" id="GO:0004044">
    <property type="term" value="F:amidophosphoribosyltransferase activity"/>
    <property type="evidence" value="ECO:0007669"/>
    <property type="project" value="UniProtKB-UniRule"/>
</dbReference>
<feature type="binding site" evidence="7 10">
    <location>
        <position position="345"/>
    </location>
    <ligand>
        <name>Mg(2+)</name>
        <dbReference type="ChEBI" id="CHEBI:18420"/>
    </ligand>
</feature>
<dbReference type="AlphaFoldDB" id="A0A150JDC5"/>
<dbReference type="Pfam" id="PF13537">
    <property type="entry name" value="GATase_7"/>
    <property type="match status" value="1"/>
</dbReference>
<feature type="binding site" evidence="7 10">
    <location>
        <position position="282"/>
    </location>
    <ligand>
        <name>Mg(2+)</name>
        <dbReference type="ChEBI" id="CHEBI:18420"/>
    </ligand>
</feature>
<dbReference type="HAMAP" id="MF_01931">
    <property type="entry name" value="PurF"/>
    <property type="match status" value="1"/>
</dbReference>
<comment type="function">
    <text evidence="7">Catalyzes the formation of phosphoribosylamine from phosphoribosylpyrophosphate (PRPP) and glutamine.</text>
</comment>
<dbReference type="Proteomes" id="UP000092420">
    <property type="component" value="Unassembled WGS sequence"/>
</dbReference>
<keyword evidence="3 7" id="KW-0328">Glycosyltransferase</keyword>
<accession>A0A150JIB5</accession>
<dbReference type="CDD" id="cd00715">
    <property type="entry name" value="GPATase_N"/>
    <property type="match status" value="1"/>
</dbReference>
<evidence type="ECO:0000256" key="1">
    <source>
        <dbReference type="ARBA" id="ARBA00005209"/>
    </source>
</evidence>
<evidence type="ECO:0000256" key="7">
    <source>
        <dbReference type="HAMAP-Rule" id="MF_01931"/>
    </source>
</evidence>
<organism evidence="13 15">
    <name type="scientific">Candidatus Methanofastidiosum methylothiophilum</name>
    <dbReference type="NCBI Taxonomy" id="1705564"/>
    <lineage>
        <taxon>Archaea</taxon>
        <taxon>Methanobacteriati</taxon>
        <taxon>Methanobacteriota</taxon>
        <taxon>Stenosarchaea group</taxon>
        <taxon>Candidatus Methanofastidiosia</taxon>
        <taxon>Candidatus Methanofastidiosales</taxon>
        <taxon>Candidatus Methanofastidiosaceae</taxon>
        <taxon>Candidatus Methanofastidiosum</taxon>
    </lineage>
</organism>
<dbReference type="InterPro" id="IPR029057">
    <property type="entry name" value="PRTase-like"/>
</dbReference>
<keyword evidence="7 10" id="KW-0460">Magnesium</keyword>
<proteinExistence type="inferred from homology"/>
<feature type="binding site" evidence="7 11">
    <location>
        <position position="434"/>
    </location>
    <ligand>
        <name>[4Fe-4S] cluster</name>
        <dbReference type="ChEBI" id="CHEBI:49883"/>
    </ligand>
</feature>
<reference evidence="13 15" key="1">
    <citation type="journal article" date="2016" name="ISME J.">
        <title>Chasing the elusive Euryarchaeota class WSA2: genomes reveal a uniquely fastidious methyl-reducing methanogen.</title>
        <authorList>
            <person name="Nobu M.K."/>
            <person name="Narihiro T."/>
            <person name="Kuroda K."/>
            <person name="Mei R."/>
            <person name="Liu W.T."/>
        </authorList>
    </citation>
    <scope>NUCLEOTIDE SEQUENCE [LARGE SCALE GENOMIC DNA]</scope>
    <source>
        <strain evidence="13">ADurb1013_Bin02101</strain>
        <strain evidence="14">ADurb1213_Bin02801</strain>
    </source>
</reference>
<keyword evidence="13" id="KW-0032">Aminotransferase</keyword>
<dbReference type="SUPFAM" id="SSF56235">
    <property type="entry name" value="N-terminal nucleophile aminohydrolases (Ntn hydrolases)"/>
    <property type="match status" value="1"/>
</dbReference>
<sequence>MCGILGTSSHNSAYECYRGLLAVQHRGQDSAGILSFDGIVHLKKEKGLVLNVFNKEELSKLEGFNAIGHVRYLTTGTSTLSEAQPFFLSYPCGIGLAHNGNITNFKELKKELEERNRCIHSKSDTEVMINILSEELVKNDTFGAIHECMKKIEGSYSAVVLLPKKLVAFRDPYGIRPLVFGEKTSLNGNAFSFASESVGLDVNGYSLIRDLLPGEAIVIEDNKVEKRVLCPKGRAHCMFEWVYFSRPDSVIEGKSVYEARIELGRNIEFEGEGDVVIPVPDTARTAALGFSEKYGIKHREGLIKNRYVGRTFIMPSQVSRDIAVRDKLNVIKGEIRGKKVILVDDSIVRGTTSRRIVSMLRSNGAKEVHMVSTCPPIKHPCYYGIDMPTESELIAATDTDIVAEKIGADSVTYQTIKGLIKAIGLKKEDLCLACLNGDYPTHIPEEVRKGLTRAREYEREADCKVGVI</sequence>
<feature type="binding site" evidence="7 10">
    <location>
        <position position="344"/>
    </location>
    <ligand>
        <name>Mg(2+)</name>
        <dbReference type="ChEBI" id="CHEBI:18420"/>
    </ligand>
</feature>
<dbReference type="GO" id="GO:0000287">
    <property type="term" value="F:magnesium ion binding"/>
    <property type="evidence" value="ECO:0007669"/>
    <property type="project" value="UniProtKB-UniRule"/>
</dbReference>
<accession>A0A150JL60</accession>
<keyword evidence="7 11" id="KW-0411">Iron-sulfur</keyword>
<dbReference type="GO" id="GO:0008483">
    <property type="term" value="F:transaminase activity"/>
    <property type="evidence" value="ECO:0007669"/>
    <property type="project" value="UniProtKB-KW"/>
</dbReference>
<feature type="active site" description="Nucleophile" evidence="7 9">
    <location>
        <position position="2"/>
    </location>
</feature>
<dbReference type="CDD" id="cd06223">
    <property type="entry name" value="PRTases_typeI"/>
    <property type="match status" value="1"/>
</dbReference>
<evidence type="ECO:0000256" key="10">
    <source>
        <dbReference type="PIRSR" id="PIRSR000485-2"/>
    </source>
</evidence>
<comment type="cofactor">
    <cofactor evidence="7 10">
        <name>Mg(2+)</name>
        <dbReference type="ChEBI" id="CHEBI:18420"/>
    </cofactor>
    <text evidence="7 10">Binds 1 Mg(2+) ion per subunit.</text>
</comment>
<keyword evidence="4 7" id="KW-0808">Transferase</keyword>
<dbReference type="InterPro" id="IPR029055">
    <property type="entry name" value="Ntn_hydrolases_N"/>
</dbReference>
<keyword evidence="7 10" id="KW-0479">Metal-binding</keyword>
<dbReference type="PROSITE" id="PS51278">
    <property type="entry name" value="GATASE_TYPE_2"/>
    <property type="match status" value="1"/>
</dbReference>
<evidence type="ECO:0000256" key="11">
    <source>
        <dbReference type="PIRSR" id="PIRSR000485-3"/>
    </source>
</evidence>
<keyword evidence="7" id="KW-0004">4Fe-4S</keyword>
<evidence type="ECO:0000256" key="5">
    <source>
        <dbReference type="ARBA" id="ARBA00022755"/>
    </source>
</evidence>
<feature type="binding site" evidence="7 11">
    <location>
        <position position="431"/>
    </location>
    <ligand>
        <name>[4Fe-4S] cluster</name>
        <dbReference type="ChEBI" id="CHEBI:49883"/>
    </ligand>
</feature>
<keyword evidence="6 7" id="KW-0315">Glutamine amidotransferase</keyword>
<dbReference type="InterPro" id="IPR035584">
    <property type="entry name" value="PurF_N"/>
</dbReference>
<dbReference type="PATRIC" id="fig|1706435.3.peg.682"/>
<dbReference type="EC" id="2.4.2.14" evidence="7"/>
<dbReference type="Pfam" id="PF00156">
    <property type="entry name" value="Pribosyltran"/>
    <property type="match status" value="1"/>
</dbReference>
<evidence type="ECO:0000259" key="12">
    <source>
        <dbReference type="PROSITE" id="PS51278"/>
    </source>
</evidence>
<dbReference type="UniPathway" id="UPA00074">
    <property type="reaction ID" value="UER00124"/>
</dbReference>
<comment type="cofactor">
    <cofactor evidence="7 11">
        <name>[4Fe-4S] cluster</name>
        <dbReference type="ChEBI" id="CHEBI:49883"/>
    </cofactor>
    <text evidence="7 11">Binds 1 [4Fe-4S] cluster per subunit.</text>
</comment>
<dbReference type="SUPFAM" id="SSF53271">
    <property type="entry name" value="PRTase-like"/>
    <property type="match status" value="1"/>
</dbReference>
<dbReference type="Gene3D" id="3.60.20.10">
    <property type="entry name" value="Glutamine Phosphoribosylpyrophosphate, subunit 1, domain 1"/>
    <property type="match status" value="1"/>
</dbReference>
<dbReference type="PATRIC" id="fig|1706433.3.peg.507"/>
<evidence type="ECO:0000313" key="14">
    <source>
        <dbReference type="EMBL" id="KYC57980.1"/>
    </source>
</evidence>
<dbReference type="GO" id="GO:0006189">
    <property type="term" value="P:'de novo' IMP biosynthetic process"/>
    <property type="evidence" value="ECO:0007669"/>
    <property type="project" value="UniProtKB-UniRule"/>
</dbReference>
<accession>A0A150JDC5</accession>
<dbReference type="EMBL" id="LNJB01000004">
    <property type="protein sequence ID" value="KYC55068.1"/>
    <property type="molecule type" value="Genomic_DNA"/>
</dbReference>
<dbReference type="GO" id="GO:0009113">
    <property type="term" value="P:purine nucleobase biosynthetic process"/>
    <property type="evidence" value="ECO:0007669"/>
    <property type="project" value="UniProtKB-UniRule"/>
</dbReference>
<evidence type="ECO:0000256" key="3">
    <source>
        <dbReference type="ARBA" id="ARBA00022676"/>
    </source>
</evidence>